<keyword evidence="14" id="KW-1185">Reference proteome</keyword>
<dbReference type="Pfam" id="PF03793">
    <property type="entry name" value="PASTA"/>
    <property type="match status" value="4"/>
</dbReference>
<evidence type="ECO:0000256" key="9">
    <source>
        <dbReference type="SAM" id="MobiDB-lite"/>
    </source>
</evidence>
<keyword evidence="10" id="KW-1133">Transmembrane helix</keyword>
<dbReference type="Gene3D" id="1.10.510.10">
    <property type="entry name" value="Transferase(Phosphotransferase) domain 1"/>
    <property type="match status" value="1"/>
</dbReference>
<dbReference type="SUPFAM" id="SSF56112">
    <property type="entry name" value="Protein kinase-like (PK-like)"/>
    <property type="match status" value="1"/>
</dbReference>
<dbReference type="CDD" id="cd14014">
    <property type="entry name" value="STKc_PknB_like"/>
    <property type="match status" value="1"/>
</dbReference>
<evidence type="ECO:0000259" key="11">
    <source>
        <dbReference type="PROSITE" id="PS50011"/>
    </source>
</evidence>
<dbReference type="SMART" id="SM00220">
    <property type="entry name" value="S_TKc"/>
    <property type="match status" value="1"/>
</dbReference>
<dbReference type="EMBL" id="CP090958">
    <property type="protein sequence ID" value="WGW13284.1"/>
    <property type="molecule type" value="Genomic_DNA"/>
</dbReference>
<organism evidence="13 14">
    <name type="scientific">Saxibacter everestensis</name>
    <dbReference type="NCBI Taxonomy" id="2909229"/>
    <lineage>
        <taxon>Bacteria</taxon>
        <taxon>Bacillati</taxon>
        <taxon>Actinomycetota</taxon>
        <taxon>Actinomycetes</taxon>
        <taxon>Micrococcales</taxon>
        <taxon>Brevibacteriaceae</taxon>
        <taxon>Saxibacter</taxon>
    </lineage>
</organism>
<keyword evidence="5 13" id="KW-0418">Kinase</keyword>
<evidence type="ECO:0000256" key="8">
    <source>
        <dbReference type="ARBA" id="ARBA00048679"/>
    </source>
</evidence>
<evidence type="ECO:0000256" key="10">
    <source>
        <dbReference type="SAM" id="Phobius"/>
    </source>
</evidence>
<dbReference type="PROSITE" id="PS00108">
    <property type="entry name" value="PROTEIN_KINASE_ST"/>
    <property type="match status" value="1"/>
</dbReference>
<dbReference type="GO" id="GO:0016301">
    <property type="term" value="F:kinase activity"/>
    <property type="evidence" value="ECO:0007669"/>
    <property type="project" value="UniProtKB-KW"/>
</dbReference>
<evidence type="ECO:0000256" key="3">
    <source>
        <dbReference type="ARBA" id="ARBA00022679"/>
    </source>
</evidence>
<dbReference type="InterPro" id="IPR011009">
    <property type="entry name" value="Kinase-like_dom_sf"/>
</dbReference>
<comment type="catalytic activity">
    <reaction evidence="8">
        <text>L-seryl-[protein] + ATP = O-phospho-L-seryl-[protein] + ADP + H(+)</text>
        <dbReference type="Rhea" id="RHEA:17989"/>
        <dbReference type="Rhea" id="RHEA-COMP:9863"/>
        <dbReference type="Rhea" id="RHEA-COMP:11604"/>
        <dbReference type="ChEBI" id="CHEBI:15378"/>
        <dbReference type="ChEBI" id="CHEBI:29999"/>
        <dbReference type="ChEBI" id="CHEBI:30616"/>
        <dbReference type="ChEBI" id="CHEBI:83421"/>
        <dbReference type="ChEBI" id="CHEBI:456216"/>
        <dbReference type="EC" id="2.7.11.1"/>
    </reaction>
</comment>
<dbReference type="NCBIfam" id="NF033483">
    <property type="entry name" value="PknB_PASTA_kin"/>
    <property type="match status" value="1"/>
</dbReference>
<feature type="domain" description="PASTA" evidence="12">
    <location>
        <begin position="506"/>
        <end position="572"/>
    </location>
</feature>
<dbReference type="CDD" id="cd06577">
    <property type="entry name" value="PASTA_pknB"/>
    <property type="match status" value="4"/>
</dbReference>
<gene>
    <name evidence="13" type="primary">pknB</name>
    <name evidence="13" type="ORF">LWF01_05820</name>
</gene>
<dbReference type="PROSITE" id="PS50011">
    <property type="entry name" value="PROTEIN_KINASE_DOM"/>
    <property type="match status" value="1"/>
</dbReference>
<dbReference type="Gene3D" id="3.30.10.20">
    <property type="match status" value="4"/>
</dbReference>
<feature type="region of interest" description="Disordered" evidence="9">
    <location>
        <begin position="286"/>
        <end position="325"/>
    </location>
</feature>
<dbReference type="Proteomes" id="UP001209083">
    <property type="component" value="Chromosome"/>
</dbReference>
<keyword evidence="10" id="KW-0472">Membrane</keyword>
<evidence type="ECO:0000256" key="1">
    <source>
        <dbReference type="ARBA" id="ARBA00012513"/>
    </source>
</evidence>
<evidence type="ECO:0000313" key="14">
    <source>
        <dbReference type="Proteomes" id="UP001209083"/>
    </source>
</evidence>
<sequence>MTNSADPLIGKLIDQRYLVAEIIARGGMAMVYLAEDTRLDRSVALKVMHSHLSSDGEFVSRFRREAKHAAGLSHPHLITVYDQGQDGDIVYLAMEYLPSITLRDRLRSGGALTPRDAITVLDGMLQGLAAAHNAYVIHRDVKPENVLLGHNGQVKLSDFGLARAVSTSTTTNTLIGTVGYVSPELVTRGATDARSDIYAVGIMFYELLTGEQPYRDTMPIQVAYRHVHDDVPAPSKLVPGLARDLDELVLWATARDPENRPVDAEALLGELRQVRSTLSDAELDFDPTGSRSLELAPTQAVQRPARRERTASAAHPGPDDARNIPLTATATIGTSKAAGRKSRKKIVALAALLVVLLLGGTTGWYFMAGPGATVAVPANLISETADDAETTLSATGLEAQTREVYDDDIRKGIVVDTSPEEGSRVPKDGSVTLMVSKGPELFAMPDVTGKSLDDAKDDIAGANLAVGKTSETYSEKVEAGLVIKQSVKEGSEERRGTKVDLEVSKGREPIAVPDLAGKSRQEAEQAIDDAGLKPKVTEEFSDSVAKGTVISQEPAATSTLYRGDTVNIAVSKGPEMIDVPDVVGQQEDQARKTLEEAGFKVKVEKILEGYFKTVRSQDPAGGGKAKSGSTVTITVV</sequence>
<dbReference type="RefSeq" id="WP_349640100.1">
    <property type="nucleotide sequence ID" value="NZ_CP090958.1"/>
</dbReference>
<dbReference type="SMART" id="SM00740">
    <property type="entry name" value="PASTA"/>
    <property type="match status" value="4"/>
</dbReference>
<name>A0ABY8QYE4_9MICO</name>
<evidence type="ECO:0000259" key="12">
    <source>
        <dbReference type="PROSITE" id="PS51178"/>
    </source>
</evidence>
<dbReference type="PROSITE" id="PS51178">
    <property type="entry name" value="PASTA"/>
    <property type="match status" value="4"/>
</dbReference>
<evidence type="ECO:0000256" key="2">
    <source>
        <dbReference type="ARBA" id="ARBA00022527"/>
    </source>
</evidence>
<dbReference type="PANTHER" id="PTHR43289:SF34">
    <property type="entry name" value="SERINE_THREONINE-PROTEIN KINASE YBDM-RELATED"/>
    <property type="match status" value="1"/>
</dbReference>
<keyword evidence="6" id="KW-0067">ATP-binding</keyword>
<dbReference type="InterPro" id="IPR005543">
    <property type="entry name" value="PASTA_dom"/>
</dbReference>
<feature type="domain" description="PASTA" evidence="12">
    <location>
        <begin position="438"/>
        <end position="505"/>
    </location>
</feature>
<comment type="catalytic activity">
    <reaction evidence="7">
        <text>L-threonyl-[protein] + ATP = O-phospho-L-threonyl-[protein] + ADP + H(+)</text>
        <dbReference type="Rhea" id="RHEA:46608"/>
        <dbReference type="Rhea" id="RHEA-COMP:11060"/>
        <dbReference type="Rhea" id="RHEA-COMP:11605"/>
        <dbReference type="ChEBI" id="CHEBI:15378"/>
        <dbReference type="ChEBI" id="CHEBI:30013"/>
        <dbReference type="ChEBI" id="CHEBI:30616"/>
        <dbReference type="ChEBI" id="CHEBI:61977"/>
        <dbReference type="ChEBI" id="CHEBI:456216"/>
        <dbReference type="EC" id="2.7.11.1"/>
    </reaction>
</comment>
<accession>A0ABY8QYE4</accession>
<proteinExistence type="predicted"/>
<feature type="domain" description="Protein kinase" evidence="11">
    <location>
        <begin position="17"/>
        <end position="278"/>
    </location>
</feature>
<dbReference type="Pfam" id="PF00069">
    <property type="entry name" value="Pkinase"/>
    <property type="match status" value="1"/>
</dbReference>
<dbReference type="InterPro" id="IPR008271">
    <property type="entry name" value="Ser/Thr_kinase_AS"/>
</dbReference>
<reference evidence="13 14" key="1">
    <citation type="submission" date="2023-05" db="EMBL/GenBank/DDBJ databases">
        <title>Lithophilousrod everest ZFBP1038 complete genpme.</title>
        <authorList>
            <person name="Tian M."/>
        </authorList>
    </citation>
    <scope>NUCLEOTIDE SEQUENCE [LARGE SCALE GENOMIC DNA]</scope>
    <source>
        <strain evidence="13 14">ZFBP1038</strain>
    </source>
</reference>
<keyword evidence="10" id="KW-0812">Transmembrane</keyword>
<keyword evidence="3" id="KW-0808">Transferase</keyword>
<protein>
    <recommendedName>
        <fullName evidence="1">non-specific serine/threonine protein kinase</fullName>
        <ecNumber evidence="1">2.7.11.1</ecNumber>
    </recommendedName>
</protein>
<feature type="transmembrane region" description="Helical" evidence="10">
    <location>
        <begin position="346"/>
        <end position="367"/>
    </location>
</feature>
<dbReference type="Gene3D" id="3.30.200.20">
    <property type="entry name" value="Phosphorylase Kinase, domain 1"/>
    <property type="match status" value="1"/>
</dbReference>
<feature type="domain" description="PASTA" evidence="12">
    <location>
        <begin position="371"/>
        <end position="437"/>
    </location>
</feature>
<dbReference type="PANTHER" id="PTHR43289">
    <property type="entry name" value="MITOGEN-ACTIVATED PROTEIN KINASE KINASE KINASE 20-RELATED"/>
    <property type="match status" value="1"/>
</dbReference>
<feature type="compositionally biased region" description="Polar residues" evidence="9">
    <location>
        <begin position="627"/>
        <end position="636"/>
    </location>
</feature>
<evidence type="ECO:0000256" key="6">
    <source>
        <dbReference type="ARBA" id="ARBA00022840"/>
    </source>
</evidence>
<keyword evidence="4" id="KW-0547">Nucleotide-binding</keyword>
<keyword evidence="2" id="KW-0723">Serine/threonine-protein kinase</keyword>
<evidence type="ECO:0000313" key="13">
    <source>
        <dbReference type="EMBL" id="WGW13284.1"/>
    </source>
</evidence>
<evidence type="ECO:0000256" key="5">
    <source>
        <dbReference type="ARBA" id="ARBA00022777"/>
    </source>
</evidence>
<dbReference type="InterPro" id="IPR000719">
    <property type="entry name" value="Prot_kinase_dom"/>
</dbReference>
<evidence type="ECO:0000256" key="7">
    <source>
        <dbReference type="ARBA" id="ARBA00047899"/>
    </source>
</evidence>
<dbReference type="EC" id="2.7.11.1" evidence="1"/>
<feature type="region of interest" description="Disordered" evidence="9">
    <location>
        <begin position="617"/>
        <end position="636"/>
    </location>
</feature>
<evidence type="ECO:0000256" key="4">
    <source>
        <dbReference type="ARBA" id="ARBA00022741"/>
    </source>
</evidence>
<feature type="domain" description="PASTA" evidence="12">
    <location>
        <begin position="573"/>
        <end position="636"/>
    </location>
</feature>